<evidence type="ECO:0000313" key="2">
    <source>
        <dbReference type="EMBL" id="TLP76166.1"/>
    </source>
</evidence>
<keyword evidence="1" id="KW-1133">Transmembrane helix</keyword>
<comment type="caution">
    <text evidence="2">The sequence shown here is derived from an EMBL/GenBank/DDBJ whole genome shotgun (WGS) entry which is preliminary data.</text>
</comment>
<evidence type="ECO:0000256" key="1">
    <source>
        <dbReference type="SAM" id="Phobius"/>
    </source>
</evidence>
<protein>
    <submittedName>
        <fullName evidence="2">Uncharacterized protein</fullName>
    </submittedName>
</protein>
<dbReference type="Proteomes" id="UP000307510">
    <property type="component" value="Unassembled WGS sequence"/>
</dbReference>
<dbReference type="RefSeq" id="WP_081519540.1">
    <property type="nucleotide sequence ID" value="NZ_VASG01000002.1"/>
</dbReference>
<dbReference type="AlphaFoldDB" id="A0A5R9AE88"/>
<accession>A0A5R9AE88</accession>
<organism evidence="2 3">
    <name type="scientific">Pseudomonas nitroreducens</name>
    <dbReference type="NCBI Taxonomy" id="46680"/>
    <lineage>
        <taxon>Bacteria</taxon>
        <taxon>Pseudomonadati</taxon>
        <taxon>Pseudomonadota</taxon>
        <taxon>Gammaproteobacteria</taxon>
        <taxon>Pseudomonadales</taxon>
        <taxon>Pseudomonadaceae</taxon>
        <taxon>Pseudomonas</taxon>
    </lineage>
</organism>
<gene>
    <name evidence="2" type="ORF">FEA48_07145</name>
</gene>
<feature type="transmembrane region" description="Helical" evidence="1">
    <location>
        <begin position="42"/>
        <end position="63"/>
    </location>
</feature>
<reference evidence="2 3" key="1">
    <citation type="submission" date="2019-05" db="EMBL/GenBank/DDBJ databases">
        <authorList>
            <person name="Moore K."/>
            <person name="O'Neill P."/>
            <person name="Farbos A."/>
            <person name="Studholme D.J."/>
        </authorList>
    </citation>
    <scope>NUCLEOTIDE SEQUENCE [LARGE SCALE GENOMIC DNA]</scope>
    <source>
        <strain evidence="2 3">DSM 9128</strain>
    </source>
</reference>
<feature type="transmembrane region" description="Helical" evidence="1">
    <location>
        <begin position="12"/>
        <end position="36"/>
    </location>
</feature>
<dbReference type="EMBL" id="VASG01000002">
    <property type="protein sequence ID" value="TLP76166.1"/>
    <property type="molecule type" value="Genomic_DNA"/>
</dbReference>
<evidence type="ECO:0000313" key="3">
    <source>
        <dbReference type="Proteomes" id="UP000307510"/>
    </source>
</evidence>
<keyword evidence="1" id="KW-0812">Transmembrane</keyword>
<name>A0A5R9AE88_PSENT</name>
<keyword evidence="1" id="KW-0472">Membrane</keyword>
<proteinExistence type="predicted"/>
<reference evidence="3" key="2">
    <citation type="submission" date="2019-06" db="EMBL/GenBank/DDBJ databases">
        <title>AzeR, a transcriptional regulator that responds to azelaic acid in Pseudomonas nitroreducens.</title>
        <authorList>
            <person name="Bez C."/>
            <person name="Javvadi S.G."/>
            <person name="Bertani I."/>
            <person name="Devescovi G."/>
            <person name="Studholme D.J."/>
            <person name="Geller A."/>
            <person name="Levy A."/>
            <person name="Venturi V."/>
        </authorList>
    </citation>
    <scope>NUCLEOTIDE SEQUENCE [LARGE SCALE GENOMIC DNA]</scope>
    <source>
        <strain evidence="3">DSM 9128</strain>
    </source>
</reference>
<sequence>MNDPIQPLKITLILLIVSEGFWLLSRLLSVVGLEIYSLLPSAVYNLIGMLSNVLMILLFVFLIRLIGRLQLKP</sequence>